<comment type="caution">
    <text evidence="1">The sequence shown here is derived from an EMBL/GenBank/DDBJ whole genome shotgun (WGS) entry which is preliminary data.</text>
</comment>
<evidence type="ECO:0000313" key="2">
    <source>
        <dbReference type="Proteomes" id="UP001150641"/>
    </source>
</evidence>
<dbReference type="AlphaFoldDB" id="A0A9X2W9B6"/>
<name>A0A9X2W9B6_9ENTR</name>
<dbReference type="Proteomes" id="UP001150641">
    <property type="component" value="Unassembled WGS sequence"/>
</dbReference>
<keyword evidence="2" id="KW-1185">Reference proteome</keyword>
<gene>
    <name evidence="1" type="ORF">MUA00_11985</name>
</gene>
<dbReference type="EMBL" id="JALHAP010000078">
    <property type="protein sequence ID" value="MCT4702508.1"/>
    <property type="molecule type" value="Genomic_DNA"/>
</dbReference>
<sequence>MKAKSKKILLILLLFCCALSGYFLWLSLRPVEIVAVHEDGNYSSVLVKNFPFTDKGKINWWLQNKDMLKMRYGIPKPASYGGYDITFWNFGSGYKKEDKYDRICFQDMTTDEKCIEKDAIFSVDKSTNSGTVFTVYNGDNYRLDKNDKVVKINEE</sequence>
<organism evidence="1 2">
    <name type="scientific">Dryocola boscaweniae</name>
    <dbReference type="NCBI Taxonomy" id="2925397"/>
    <lineage>
        <taxon>Bacteria</taxon>
        <taxon>Pseudomonadati</taxon>
        <taxon>Pseudomonadota</taxon>
        <taxon>Gammaproteobacteria</taxon>
        <taxon>Enterobacterales</taxon>
        <taxon>Enterobacteriaceae</taxon>
        <taxon>Dryocola</taxon>
    </lineage>
</organism>
<dbReference type="RefSeq" id="WP_271123267.1">
    <property type="nucleotide sequence ID" value="NZ_JALHAN010000065.1"/>
</dbReference>
<reference evidence="1" key="1">
    <citation type="submission" date="2022-03" db="EMBL/GenBank/DDBJ databases">
        <title>Proposal of a novel genus Dryocolo and two novel species.</title>
        <authorList>
            <person name="Maddock D.W."/>
            <person name="Brady C.L."/>
            <person name="Denman S."/>
            <person name="Arnold D."/>
        </authorList>
    </citation>
    <scope>NUCLEOTIDE SEQUENCE</scope>
    <source>
        <strain evidence="1">H6W4</strain>
    </source>
</reference>
<protein>
    <submittedName>
        <fullName evidence="1">DUF943 family protein</fullName>
    </submittedName>
</protein>
<dbReference type="Pfam" id="PF06092">
    <property type="entry name" value="DUF943"/>
    <property type="match status" value="1"/>
</dbReference>
<evidence type="ECO:0000313" key="1">
    <source>
        <dbReference type="EMBL" id="MCT4702508.1"/>
    </source>
</evidence>
<accession>A0A9X2W9B6</accession>
<dbReference type="InterPro" id="IPR010351">
    <property type="entry name" value="DUF943"/>
</dbReference>
<proteinExistence type="predicted"/>